<comment type="caution">
    <text evidence="1">The sequence shown here is derived from an EMBL/GenBank/DDBJ whole genome shotgun (WGS) entry which is preliminary data.</text>
</comment>
<dbReference type="OrthoDB" id="2193011at2759"/>
<accession>A0A4Q9LRD8</accession>
<gene>
    <name evidence="1" type="ORF">CWI38_1452p0020</name>
</gene>
<organism evidence="1 2">
    <name type="scientific">Hamiltosporidium tvaerminnensis</name>
    <dbReference type="NCBI Taxonomy" id="1176355"/>
    <lineage>
        <taxon>Eukaryota</taxon>
        <taxon>Fungi</taxon>
        <taxon>Fungi incertae sedis</taxon>
        <taxon>Microsporidia</taxon>
        <taxon>Dubosqiidae</taxon>
        <taxon>Hamiltosporidium</taxon>
    </lineage>
</organism>
<dbReference type="AlphaFoldDB" id="A0A4Q9LRD8"/>
<keyword evidence="2" id="KW-1185">Reference proteome</keyword>
<evidence type="ECO:0000313" key="2">
    <source>
        <dbReference type="Proteomes" id="UP000292282"/>
    </source>
</evidence>
<dbReference type="VEuPathDB" id="MicrosporidiaDB:CWI38_1452p0020"/>
<evidence type="ECO:0000313" key="1">
    <source>
        <dbReference type="EMBL" id="TBU10974.1"/>
    </source>
</evidence>
<name>A0A4Q9LRD8_9MICR</name>
<dbReference type="Proteomes" id="UP000292282">
    <property type="component" value="Unassembled WGS sequence"/>
</dbReference>
<protein>
    <submittedName>
        <fullName evidence="1">Uncharacterized protein</fullName>
    </submittedName>
</protein>
<reference evidence="1 2" key="1">
    <citation type="submission" date="2017-12" db="EMBL/GenBank/DDBJ databases">
        <authorList>
            <person name="Pombert J.-F."/>
            <person name="Haag K.L."/>
            <person name="Ebert D."/>
        </authorList>
    </citation>
    <scope>NUCLEOTIDE SEQUENCE [LARGE SCALE GENOMIC DNA]</scope>
    <source>
        <strain evidence="1">IL-G-3</strain>
    </source>
</reference>
<sequence length="299" mass="35433">MTEEVNEQYTIRNKQREIGYKKPVTKENSRGIPRSMSFEELDYAVHALLDVNNVYTFPVKNYEEVYIKSLKEAQLAKLYNEIDKQNFIQRNIRPRNEAVFCYIQDRNVSWGAEGMCQHCKQSRKTVNHLATRYKKMLGHDYTRRHDEVIRFMHLLLLNKYKSHSVQEIFDNQIAEIRIDTRIKTGVKFRKKRLVVFVIDISKKRITLLELRKDDLLANELGLVYKFGTFETILVNRRRGFESELNAEESLERASLNVMLEAESRNNQYFFNASIKCGIMKEPTINIKGKLGFRRRNDSF</sequence>
<proteinExistence type="predicted"/>
<dbReference type="EMBL" id="PITK01001452">
    <property type="protein sequence ID" value="TBU10974.1"/>
    <property type="molecule type" value="Genomic_DNA"/>
</dbReference>